<reference evidence="3" key="1">
    <citation type="journal article" date="2014" name="Int. J. Syst. Evol. Microbiol.">
        <title>Complete genome sequence of Corynebacterium casei LMG S-19264T (=DSM 44701T), isolated from a smear-ripened cheese.</title>
        <authorList>
            <consortium name="US DOE Joint Genome Institute (JGI-PGF)"/>
            <person name="Walter F."/>
            <person name="Albersmeier A."/>
            <person name="Kalinowski J."/>
            <person name="Ruckert C."/>
        </authorList>
    </citation>
    <scope>NUCLEOTIDE SEQUENCE</scope>
    <source>
        <strain evidence="3">JCM 3131</strain>
    </source>
</reference>
<protein>
    <recommendedName>
        <fullName evidence="5">DUF4232 domain-containing protein</fullName>
    </recommendedName>
</protein>
<evidence type="ECO:0000256" key="1">
    <source>
        <dbReference type="SAM" id="MobiDB-lite"/>
    </source>
</evidence>
<evidence type="ECO:0000256" key="2">
    <source>
        <dbReference type="SAM" id="SignalP"/>
    </source>
</evidence>
<keyword evidence="2" id="KW-0732">Signal</keyword>
<feature type="chain" id="PRO_5039526466" description="DUF4232 domain-containing protein" evidence="2">
    <location>
        <begin position="18"/>
        <end position="264"/>
    </location>
</feature>
<dbReference type="EMBL" id="BMQK01000028">
    <property type="protein sequence ID" value="GGQ88211.1"/>
    <property type="molecule type" value="Genomic_DNA"/>
</dbReference>
<evidence type="ECO:0000313" key="4">
    <source>
        <dbReference type="Proteomes" id="UP000620156"/>
    </source>
</evidence>
<keyword evidence="4" id="KW-1185">Reference proteome</keyword>
<sequence>MLSIVALLALLATWVLTRGGGNGGGDANGSNGKNPLPSITAGPSGSGPAISQAPGGRDESGDGETSGAGSGSGDDGSAAGSGDGGSGDSAGSGSGSGSGSGGSGSSGGGAIADGEGGGTGTGQRLPAGSKLPDCTGGAVKLGVRSLKNAYEPGDRPTFELAVTNTSGNDCKVDLGPKKTVLTIAQADGDDTLWSSADCPENAGSRLFRVPADSRITHTVTWDRKPSEPNCATPSAGSAGAGTYLVEAEAPNLAKAQTSFVLEKD</sequence>
<evidence type="ECO:0000313" key="3">
    <source>
        <dbReference type="EMBL" id="GGQ88211.1"/>
    </source>
</evidence>
<dbReference type="Proteomes" id="UP000620156">
    <property type="component" value="Unassembled WGS sequence"/>
</dbReference>
<comment type="caution">
    <text evidence="3">The sequence shown here is derived from an EMBL/GenBank/DDBJ whole genome shotgun (WGS) entry which is preliminary data.</text>
</comment>
<feature type="signal peptide" evidence="2">
    <location>
        <begin position="1"/>
        <end position="17"/>
    </location>
</feature>
<accession>A0A918BTW7</accession>
<evidence type="ECO:0008006" key="5">
    <source>
        <dbReference type="Google" id="ProtNLM"/>
    </source>
</evidence>
<feature type="compositionally biased region" description="Gly residues" evidence="1">
    <location>
        <begin position="64"/>
        <end position="121"/>
    </location>
</feature>
<organism evidence="3 4">
    <name type="scientific">Streptomyces ruber</name>
    <dbReference type="NCBI Taxonomy" id="83378"/>
    <lineage>
        <taxon>Bacteria</taxon>
        <taxon>Bacillati</taxon>
        <taxon>Actinomycetota</taxon>
        <taxon>Actinomycetes</taxon>
        <taxon>Kitasatosporales</taxon>
        <taxon>Streptomycetaceae</taxon>
        <taxon>Streptomyces</taxon>
    </lineage>
</organism>
<reference evidence="3" key="2">
    <citation type="submission" date="2020-09" db="EMBL/GenBank/DDBJ databases">
        <authorList>
            <person name="Sun Q."/>
            <person name="Ohkuma M."/>
        </authorList>
    </citation>
    <scope>NUCLEOTIDE SEQUENCE</scope>
    <source>
        <strain evidence="3">JCM 3131</strain>
    </source>
</reference>
<name>A0A918BTW7_9ACTN</name>
<proteinExistence type="predicted"/>
<dbReference type="AlphaFoldDB" id="A0A918BTW7"/>
<gene>
    <name evidence="3" type="ORF">GCM10010145_67080</name>
</gene>
<feature type="region of interest" description="Disordered" evidence="1">
    <location>
        <begin position="23"/>
        <end position="135"/>
    </location>
</feature>